<dbReference type="EC" id="6.1.1.16" evidence="12"/>
<sequence length="461" mass="52530">MLKIFNTLSRQKEEFKPIHAGQVGMYVCGITVYDLCHIGHGRTFVAFDVVARYLRYLGYSLKYVRNITDIDDKIIKRAIENGETSDQLTTRMIAEMHADFDALNILRPDAEPRATHHIADIIEMVETLIARRHAYVASNGDVMFSVDTASGYGVLSRQDLDQLQAGARVEITEVKRNPMDFVLWKMSKPGEPHWPSPWGEGRPGWHIECSAMNCKQLGEHFDIHGGGSDLMFPHHENEIAQSSCAHDGPYVNYWMHSGMVMVDREKMSKSLNNFFTVRDVLAYYDPETVRYFLMSGHYRSQLNYSEDNLKQSRAALERLYTALRGMDLSVAAHGGDEFEARFREAMDDDFNTPEAYSVLFDMAREVNRLKTEDVQAANQLASALRKLSGVLGLLEQDPEQFLQNGAQVDNDEVKEIEALIQQRKDARVAKDWALADQARDRLNEMGIVLEDGPQGTIWRRK</sequence>
<feature type="binding site" evidence="12">
    <location>
        <position position="269"/>
    </location>
    <ligand>
        <name>ATP</name>
        <dbReference type="ChEBI" id="CHEBI:30616"/>
    </ligand>
</feature>
<dbReference type="GO" id="GO:0008270">
    <property type="term" value="F:zinc ion binding"/>
    <property type="evidence" value="ECO:0007669"/>
    <property type="project" value="UniProtKB-UniRule"/>
</dbReference>
<dbReference type="Gene3D" id="3.40.50.620">
    <property type="entry name" value="HUPs"/>
    <property type="match status" value="1"/>
</dbReference>
<dbReference type="SMART" id="SM00840">
    <property type="entry name" value="DALR_2"/>
    <property type="match status" value="1"/>
</dbReference>
<dbReference type="KEGG" id="parl:PEC302110_27490"/>
<dbReference type="AlphaFoldDB" id="A0AAN0MLR1"/>
<comment type="subunit">
    <text evidence="3 12">Monomer.</text>
</comment>
<proteinExistence type="inferred from homology"/>
<dbReference type="CDD" id="cd07963">
    <property type="entry name" value="Anticodon_Ia_Cys"/>
    <property type="match status" value="1"/>
</dbReference>
<evidence type="ECO:0000256" key="3">
    <source>
        <dbReference type="ARBA" id="ARBA00011245"/>
    </source>
</evidence>
<feature type="binding site" evidence="12">
    <location>
        <position position="209"/>
    </location>
    <ligand>
        <name>Zn(2+)</name>
        <dbReference type="ChEBI" id="CHEBI:29105"/>
    </ligand>
</feature>
<dbReference type="PRINTS" id="PR00983">
    <property type="entry name" value="TRNASYNTHCYS"/>
</dbReference>
<dbReference type="GO" id="GO:0006423">
    <property type="term" value="P:cysteinyl-tRNA aminoacylation"/>
    <property type="evidence" value="ECO:0007669"/>
    <property type="project" value="UniProtKB-UniRule"/>
</dbReference>
<keyword evidence="8 12" id="KW-0862">Zinc</keyword>
<dbReference type="HAMAP" id="MF_00041">
    <property type="entry name" value="Cys_tRNA_synth"/>
    <property type="match status" value="1"/>
</dbReference>
<evidence type="ECO:0000313" key="15">
    <source>
        <dbReference type="Proteomes" id="UP001377830"/>
    </source>
</evidence>
<evidence type="ECO:0000256" key="4">
    <source>
        <dbReference type="ARBA" id="ARBA00022490"/>
    </source>
</evidence>
<evidence type="ECO:0000256" key="12">
    <source>
        <dbReference type="HAMAP-Rule" id="MF_00041"/>
    </source>
</evidence>
<keyword evidence="7 12" id="KW-0547">Nucleotide-binding</keyword>
<dbReference type="GO" id="GO:0005524">
    <property type="term" value="F:ATP binding"/>
    <property type="evidence" value="ECO:0007669"/>
    <property type="project" value="UniProtKB-UniRule"/>
</dbReference>
<evidence type="ECO:0000256" key="7">
    <source>
        <dbReference type="ARBA" id="ARBA00022741"/>
    </source>
</evidence>
<dbReference type="FunFam" id="3.40.50.620:FF:000009">
    <property type="entry name" value="Cysteine--tRNA ligase"/>
    <property type="match status" value="1"/>
</dbReference>
<feature type="binding site" evidence="12">
    <location>
        <position position="238"/>
    </location>
    <ligand>
        <name>Zn(2+)</name>
        <dbReference type="ChEBI" id="CHEBI:29105"/>
    </ligand>
</feature>
<accession>A0AAN0MLR1</accession>
<organism evidence="14 15">
    <name type="scientific">Pectobacterium araliae</name>
    <dbReference type="NCBI Taxonomy" id="3073862"/>
    <lineage>
        <taxon>Bacteria</taxon>
        <taxon>Pseudomonadati</taxon>
        <taxon>Pseudomonadota</taxon>
        <taxon>Gammaproteobacteria</taxon>
        <taxon>Enterobacterales</taxon>
        <taxon>Pectobacteriaceae</taxon>
        <taxon>Pectobacterium</taxon>
    </lineage>
</organism>
<name>A0AAN0MLR1_9GAMM</name>
<dbReference type="Pfam" id="PF23493">
    <property type="entry name" value="CysS_C"/>
    <property type="match status" value="1"/>
</dbReference>
<evidence type="ECO:0000259" key="13">
    <source>
        <dbReference type="SMART" id="SM00840"/>
    </source>
</evidence>
<evidence type="ECO:0000313" key="14">
    <source>
        <dbReference type="EMBL" id="BES85652.1"/>
    </source>
</evidence>
<feature type="short sequence motif" description="'HIGH' region" evidence="12">
    <location>
        <begin position="30"/>
        <end position="40"/>
    </location>
</feature>
<dbReference type="PANTHER" id="PTHR10890">
    <property type="entry name" value="CYSTEINYL-TRNA SYNTHETASE"/>
    <property type="match status" value="1"/>
</dbReference>
<gene>
    <name evidence="12 14" type="primary">cysS</name>
    <name evidence="14" type="ORF">PEC302110_27490</name>
</gene>
<evidence type="ECO:0000256" key="1">
    <source>
        <dbReference type="ARBA" id="ARBA00004496"/>
    </source>
</evidence>
<evidence type="ECO:0000256" key="9">
    <source>
        <dbReference type="ARBA" id="ARBA00022840"/>
    </source>
</evidence>
<evidence type="ECO:0000256" key="2">
    <source>
        <dbReference type="ARBA" id="ARBA00005594"/>
    </source>
</evidence>
<keyword evidence="10 12" id="KW-0648">Protein biosynthesis</keyword>
<dbReference type="EMBL" id="AP028908">
    <property type="protein sequence ID" value="BES85652.1"/>
    <property type="molecule type" value="Genomic_DNA"/>
</dbReference>
<dbReference type="InterPro" id="IPR014729">
    <property type="entry name" value="Rossmann-like_a/b/a_fold"/>
</dbReference>
<evidence type="ECO:0000256" key="5">
    <source>
        <dbReference type="ARBA" id="ARBA00022598"/>
    </source>
</evidence>
<keyword evidence="4 12" id="KW-0963">Cytoplasm</keyword>
<dbReference type="InterPro" id="IPR015803">
    <property type="entry name" value="Cys-tRNA-ligase"/>
</dbReference>
<comment type="subcellular location">
    <subcellularLocation>
        <location evidence="1 12">Cytoplasm</location>
    </subcellularLocation>
</comment>
<dbReference type="GO" id="GO:0005829">
    <property type="term" value="C:cytosol"/>
    <property type="evidence" value="ECO:0007669"/>
    <property type="project" value="TreeGrafter"/>
</dbReference>
<dbReference type="Gene3D" id="1.20.120.1910">
    <property type="entry name" value="Cysteine-tRNA ligase, C-terminal anti-codon recognition domain"/>
    <property type="match status" value="1"/>
</dbReference>
<keyword evidence="15" id="KW-1185">Reference proteome</keyword>
<dbReference type="Pfam" id="PF09190">
    <property type="entry name" value="DALR_2"/>
    <property type="match status" value="1"/>
</dbReference>
<feature type="binding site" evidence="12">
    <location>
        <position position="28"/>
    </location>
    <ligand>
        <name>Zn(2+)</name>
        <dbReference type="ChEBI" id="CHEBI:29105"/>
    </ligand>
</feature>
<evidence type="ECO:0000256" key="6">
    <source>
        <dbReference type="ARBA" id="ARBA00022723"/>
    </source>
</evidence>
<keyword evidence="11 12" id="KW-0030">Aminoacyl-tRNA synthetase</keyword>
<feature type="domain" description="Cysteinyl-tRNA synthetase class Ia DALR" evidence="13">
    <location>
        <begin position="341"/>
        <end position="402"/>
    </location>
</feature>
<comment type="similarity">
    <text evidence="2 12">Belongs to the class-I aminoacyl-tRNA synthetase family.</text>
</comment>
<dbReference type="InterPro" id="IPR032678">
    <property type="entry name" value="tRNA-synt_1_cat_dom"/>
</dbReference>
<protein>
    <recommendedName>
        <fullName evidence="12">Cysteine--tRNA ligase</fullName>
        <ecNumber evidence="12">6.1.1.16</ecNumber>
    </recommendedName>
    <alternativeName>
        <fullName evidence="12">Cysteinyl-tRNA synthetase</fullName>
        <shortName evidence="12">CysRS</shortName>
    </alternativeName>
</protein>
<dbReference type="InterPro" id="IPR056411">
    <property type="entry name" value="CysS_C"/>
</dbReference>
<comment type="catalytic activity">
    <reaction evidence="12">
        <text>tRNA(Cys) + L-cysteine + ATP = L-cysteinyl-tRNA(Cys) + AMP + diphosphate</text>
        <dbReference type="Rhea" id="RHEA:17773"/>
        <dbReference type="Rhea" id="RHEA-COMP:9661"/>
        <dbReference type="Rhea" id="RHEA-COMP:9679"/>
        <dbReference type="ChEBI" id="CHEBI:30616"/>
        <dbReference type="ChEBI" id="CHEBI:33019"/>
        <dbReference type="ChEBI" id="CHEBI:35235"/>
        <dbReference type="ChEBI" id="CHEBI:78442"/>
        <dbReference type="ChEBI" id="CHEBI:78517"/>
        <dbReference type="ChEBI" id="CHEBI:456215"/>
        <dbReference type="EC" id="6.1.1.16"/>
    </reaction>
</comment>
<dbReference type="SUPFAM" id="SSF52374">
    <property type="entry name" value="Nucleotidylyl transferase"/>
    <property type="match status" value="1"/>
</dbReference>
<dbReference type="InterPro" id="IPR015273">
    <property type="entry name" value="Cys-tRNA-synt_Ia_DALR"/>
</dbReference>
<dbReference type="SUPFAM" id="SSF47323">
    <property type="entry name" value="Anticodon-binding domain of a subclass of class I aminoacyl-tRNA synthetases"/>
    <property type="match status" value="1"/>
</dbReference>
<feature type="short sequence motif" description="'KMSKS' region" evidence="12">
    <location>
        <begin position="266"/>
        <end position="270"/>
    </location>
</feature>
<dbReference type="NCBIfam" id="TIGR00435">
    <property type="entry name" value="cysS"/>
    <property type="match status" value="1"/>
</dbReference>
<evidence type="ECO:0000256" key="11">
    <source>
        <dbReference type="ARBA" id="ARBA00023146"/>
    </source>
</evidence>
<dbReference type="Proteomes" id="UP001377830">
    <property type="component" value="Chromosome"/>
</dbReference>
<dbReference type="InterPro" id="IPR024909">
    <property type="entry name" value="Cys-tRNA/MSH_ligase"/>
</dbReference>
<dbReference type="PANTHER" id="PTHR10890:SF3">
    <property type="entry name" value="CYSTEINE--TRNA LIGASE, CYTOPLASMIC"/>
    <property type="match status" value="1"/>
</dbReference>
<dbReference type="GO" id="GO:0004817">
    <property type="term" value="F:cysteine-tRNA ligase activity"/>
    <property type="evidence" value="ECO:0007669"/>
    <property type="project" value="UniProtKB-UniRule"/>
</dbReference>
<dbReference type="FunFam" id="1.20.120.1910:FF:000001">
    <property type="entry name" value="Cysteine--tRNA ligase"/>
    <property type="match status" value="1"/>
</dbReference>
<dbReference type="RefSeq" id="WP_261850045.1">
    <property type="nucleotide sequence ID" value="NZ_AP028908.1"/>
</dbReference>
<dbReference type="CDD" id="cd00672">
    <property type="entry name" value="CysRS_core"/>
    <property type="match status" value="1"/>
</dbReference>
<dbReference type="Pfam" id="PF01406">
    <property type="entry name" value="tRNA-synt_1e"/>
    <property type="match status" value="1"/>
</dbReference>
<evidence type="ECO:0000256" key="8">
    <source>
        <dbReference type="ARBA" id="ARBA00022833"/>
    </source>
</evidence>
<keyword evidence="5 12" id="KW-0436">Ligase</keyword>
<evidence type="ECO:0000256" key="10">
    <source>
        <dbReference type="ARBA" id="ARBA00022917"/>
    </source>
</evidence>
<dbReference type="InterPro" id="IPR009080">
    <property type="entry name" value="tRNAsynth_Ia_anticodon-bd"/>
</dbReference>
<reference evidence="15" key="1">
    <citation type="journal article" date="2024" name="Int. J. Syst. Evol. Microbiol.">
        <title>Pectobacterium araliae sp. nov., a pathogen causing bacterial soft rot of Japanese angelica tree in Japan.</title>
        <authorList>
            <person name="Sawada H."/>
            <person name="Someya N."/>
            <person name="Morohoshi T."/>
            <person name="Ono M."/>
            <person name="Satou M."/>
        </authorList>
    </citation>
    <scope>NUCLEOTIDE SEQUENCE [LARGE SCALE GENOMIC DNA]</scope>
    <source>
        <strain evidence="15">MAFF 302110</strain>
    </source>
</reference>
<keyword evidence="6 12" id="KW-0479">Metal-binding</keyword>
<keyword evidence="9 12" id="KW-0067">ATP-binding</keyword>
<feature type="binding site" evidence="12">
    <location>
        <position position="234"/>
    </location>
    <ligand>
        <name>Zn(2+)</name>
        <dbReference type="ChEBI" id="CHEBI:29105"/>
    </ligand>
</feature>
<comment type="cofactor">
    <cofactor evidence="12">
        <name>Zn(2+)</name>
        <dbReference type="ChEBI" id="CHEBI:29105"/>
    </cofactor>
    <text evidence="12">Binds 1 zinc ion per subunit.</text>
</comment>